<gene>
    <name evidence="2" type="ORF">FB472_1537</name>
</gene>
<dbReference type="EMBL" id="VFRA01000001">
    <property type="protein sequence ID" value="TQO19936.1"/>
    <property type="molecule type" value="Genomic_DNA"/>
</dbReference>
<dbReference type="Proteomes" id="UP000316560">
    <property type="component" value="Unassembled WGS sequence"/>
</dbReference>
<dbReference type="AlphaFoldDB" id="A0A8H2KAY9"/>
<evidence type="ECO:0000313" key="3">
    <source>
        <dbReference type="Proteomes" id="UP000316560"/>
    </source>
</evidence>
<evidence type="ECO:0008006" key="4">
    <source>
        <dbReference type="Google" id="ProtNLM"/>
    </source>
</evidence>
<dbReference type="RefSeq" id="WP_141990356.1">
    <property type="nucleotide sequence ID" value="NZ_VFRA01000001.1"/>
</dbReference>
<name>A0A8H2KAY9_9MICO</name>
<feature type="region of interest" description="Disordered" evidence="1">
    <location>
        <begin position="1"/>
        <end position="33"/>
    </location>
</feature>
<evidence type="ECO:0000256" key="1">
    <source>
        <dbReference type="SAM" id="MobiDB-lite"/>
    </source>
</evidence>
<comment type="caution">
    <text evidence="2">The sequence shown here is derived from an EMBL/GenBank/DDBJ whole genome shotgun (WGS) entry which is preliminary data.</text>
</comment>
<protein>
    <recommendedName>
        <fullName evidence="4">Ribbon-helix-helix CopG family protein</fullName>
    </recommendedName>
</protein>
<proteinExistence type="predicted"/>
<reference evidence="2 3" key="1">
    <citation type="submission" date="2019-06" db="EMBL/GenBank/DDBJ databases">
        <title>Sequencing the genomes of 1000 actinobacteria strains.</title>
        <authorList>
            <person name="Klenk H.-P."/>
        </authorList>
    </citation>
    <scope>NUCLEOTIDE SEQUENCE [LARGE SCALE GENOMIC DNA]</scope>
    <source>
        <strain evidence="2 3">DSM 21947</strain>
    </source>
</reference>
<evidence type="ECO:0000313" key="2">
    <source>
        <dbReference type="EMBL" id="TQO19936.1"/>
    </source>
</evidence>
<organism evidence="2 3">
    <name type="scientific">Rhodoglobus vestalii</name>
    <dbReference type="NCBI Taxonomy" id="193384"/>
    <lineage>
        <taxon>Bacteria</taxon>
        <taxon>Bacillati</taxon>
        <taxon>Actinomycetota</taxon>
        <taxon>Actinomycetes</taxon>
        <taxon>Micrococcales</taxon>
        <taxon>Microbacteriaceae</taxon>
        <taxon>Rhodoglobus</taxon>
    </lineage>
</organism>
<keyword evidence="3" id="KW-1185">Reference proteome</keyword>
<dbReference type="OrthoDB" id="5120880at2"/>
<feature type="compositionally biased region" description="Basic and acidic residues" evidence="1">
    <location>
        <begin position="1"/>
        <end position="12"/>
    </location>
</feature>
<sequence length="121" mass="12977">MTLTKKDQERYHQLAAVEEQPTGESIPGESHKGAAAAAIGHQLLIEALGSEEAVTKAIGGRPSLGNKTAGSGESPTIRFRVTERQRRGVTTLKQQMNLGTDSELVRVALDEYLSKHLQAGV</sequence>
<accession>A0A8H2KAY9</accession>